<keyword evidence="1" id="KW-0472">Membrane</keyword>
<reference evidence="2" key="1">
    <citation type="submission" date="2023-03" db="EMBL/GenBank/DDBJ databases">
        <title>Edaphobacter sp.</title>
        <authorList>
            <person name="Huber K.J."/>
            <person name="Papendorf J."/>
            <person name="Pilke C."/>
            <person name="Bunk B."/>
            <person name="Sproeer C."/>
            <person name="Pester M."/>
        </authorList>
    </citation>
    <scope>NUCLEOTIDE SEQUENCE</scope>
    <source>
        <strain evidence="2">DSM 110680</strain>
    </source>
</reference>
<protein>
    <submittedName>
        <fullName evidence="2">DUF4184 family protein</fullName>
    </submittedName>
</protein>
<feature type="transmembrane region" description="Helical" evidence="1">
    <location>
        <begin position="232"/>
        <end position="252"/>
    </location>
</feature>
<feature type="transmembrane region" description="Helical" evidence="1">
    <location>
        <begin position="153"/>
        <end position="173"/>
    </location>
</feature>
<organism evidence="2">
    <name type="scientific">Telmatobacter sp. DSM 110680</name>
    <dbReference type="NCBI Taxonomy" id="3036704"/>
    <lineage>
        <taxon>Bacteria</taxon>
        <taxon>Pseudomonadati</taxon>
        <taxon>Acidobacteriota</taxon>
        <taxon>Terriglobia</taxon>
        <taxon>Terriglobales</taxon>
        <taxon>Acidobacteriaceae</taxon>
        <taxon>Telmatobacter</taxon>
    </lineage>
</organism>
<feature type="transmembrane region" description="Helical" evidence="1">
    <location>
        <begin position="19"/>
        <end position="37"/>
    </location>
</feature>
<dbReference type="Pfam" id="PF13803">
    <property type="entry name" value="DUF4184"/>
    <property type="match status" value="1"/>
</dbReference>
<name>A0AAU7DGF9_9BACT</name>
<dbReference type="RefSeq" id="WP_348261455.1">
    <property type="nucleotide sequence ID" value="NZ_CP121196.1"/>
</dbReference>
<accession>A0AAU7DGF9</accession>
<keyword evidence="1" id="KW-0812">Transmembrane</keyword>
<sequence>MPFTLSHAAAALPFRRTRLIMSAVVVGCFAPDFEYFIPFAHHGNFGHTLGGTFEFDLPLSLAVLWLFHGFAKEPLAACLPVGARERLERNLHAVPKHSIARFAITVFSILVGIATHILWDSFTHSGYWISDHLHFLHTIVSMPLFGPRPIFEILQYFSSAFGIGAILLWYIHWYRNTAPVHSNPDRRYPSWDRIVLACSLSIATALGLFRAAASGVPHGVAGSQRFMTDVAITGITVLWIEIVIYGVVRSLIRKDRTV</sequence>
<feature type="transmembrane region" description="Helical" evidence="1">
    <location>
        <begin position="57"/>
        <end position="79"/>
    </location>
</feature>
<dbReference type="EMBL" id="CP121196">
    <property type="protein sequence ID" value="XBH16228.1"/>
    <property type="molecule type" value="Genomic_DNA"/>
</dbReference>
<feature type="transmembrane region" description="Helical" evidence="1">
    <location>
        <begin position="99"/>
        <end position="119"/>
    </location>
</feature>
<gene>
    <name evidence="2" type="ORF">P8935_16825</name>
</gene>
<keyword evidence="1" id="KW-1133">Transmembrane helix</keyword>
<feature type="transmembrane region" description="Helical" evidence="1">
    <location>
        <begin position="194"/>
        <end position="212"/>
    </location>
</feature>
<dbReference type="AlphaFoldDB" id="A0AAU7DGF9"/>
<proteinExistence type="predicted"/>
<evidence type="ECO:0000313" key="2">
    <source>
        <dbReference type="EMBL" id="XBH16228.1"/>
    </source>
</evidence>
<dbReference type="InterPro" id="IPR025238">
    <property type="entry name" value="DUF4184"/>
</dbReference>
<evidence type="ECO:0000256" key="1">
    <source>
        <dbReference type="SAM" id="Phobius"/>
    </source>
</evidence>